<dbReference type="CDD" id="cd03249">
    <property type="entry name" value="ABC_MTABC3_MDL1_MDL2"/>
    <property type="match status" value="2"/>
</dbReference>
<keyword evidence="8 10" id="KW-0472">Membrane</keyword>
<dbReference type="FunFam" id="3.40.50.300:FF:000205">
    <property type="entry name" value="ABC transporter B family member 4"/>
    <property type="match status" value="1"/>
</dbReference>
<dbReference type="GO" id="GO:0005524">
    <property type="term" value="F:ATP binding"/>
    <property type="evidence" value="ECO:0007669"/>
    <property type="project" value="UniProtKB-KW"/>
</dbReference>
<evidence type="ECO:0000256" key="4">
    <source>
        <dbReference type="ARBA" id="ARBA00022737"/>
    </source>
</evidence>
<feature type="transmembrane region" description="Helical" evidence="10">
    <location>
        <begin position="582"/>
        <end position="601"/>
    </location>
</feature>
<evidence type="ECO:0000256" key="6">
    <source>
        <dbReference type="ARBA" id="ARBA00022840"/>
    </source>
</evidence>
<keyword evidence="2" id="KW-0813">Transport</keyword>
<protein>
    <submittedName>
        <fullName evidence="13">Uncharacterized protein</fullName>
    </submittedName>
</protein>
<feature type="transmembrane region" description="Helical" evidence="10">
    <location>
        <begin position="78"/>
        <end position="95"/>
    </location>
</feature>
<feature type="domain" description="ABC transporter" evidence="11">
    <location>
        <begin position="446"/>
        <end position="722"/>
    </location>
</feature>
<comment type="caution">
    <text evidence="13">The sequence shown here is derived from an EMBL/GenBank/DDBJ whole genome shotgun (WGS) entry which is preliminary data.</text>
</comment>
<feature type="transmembrane region" description="Helical" evidence="10">
    <location>
        <begin position="386"/>
        <end position="410"/>
    </location>
</feature>
<keyword evidence="6" id="KW-0067">ATP-binding</keyword>
<feature type="transmembrane region" description="Helical" evidence="10">
    <location>
        <begin position="270"/>
        <end position="288"/>
    </location>
</feature>
<dbReference type="InterPro" id="IPR003593">
    <property type="entry name" value="AAA+_ATPase"/>
</dbReference>
<feature type="domain" description="ABC transporter" evidence="11">
    <location>
        <begin position="1121"/>
        <end position="1357"/>
    </location>
</feature>
<dbReference type="CDD" id="cd18578">
    <property type="entry name" value="ABC_6TM_Pgp_ABCB1_D2_like"/>
    <property type="match status" value="1"/>
</dbReference>
<sequence>MAAELSRDEAKKKTSDASSGSLVTVLKQSDWMDMLLMAFGSMGSVADGSSMAIIMIILSDLMNKYSGTSVTIEDINKFALTLTYVAVGVASASFLEDLKPNNLRPWLSITVLESSITELEKYRHNIFEFLFNFHYTYLFKVGFLPLLRPSAFEQVLIYCLANIDLIRLRAHSFRIAIAECALMGQPKNKVSVLCELISRWQYLQAVLRQDVGFFDKNQGTSLASQVVSNISIDTLTIQGVLSEKIANFITNIAMFITGQVAALYLSWRLAVVAIPALLMLIIPGLVYGKLLGEVGKKIQETYGVAGGIVEQAVSSIRTVYSYVAEERTTKEYKNALKPALELGIKQGLMKGMAIGTVGITFAVWALQGWYGSTLVINKGAKGGNVFTAGLCIIYGGLALGGSLINVKYFIEGNIAAARIFEMIHRVPGIDSADEQGKTISDVKGEVEFRDIEFEYPSRPGSLVLNKFNLKVMSGQTVGLVGTSGSGKSTVINLLERFYEPLRGDILLDGVDIKTLQLKWLRNQMGLVTQEPVLFATSIKENILFGKEDASMEEVIRAAKAANAHNFINKLSEKYNTRVSPKYRISVSILVLVIVLSILMATKNGKALMFKPMLHTFQVGQLGAQMSEGQKQRISIARALLRNPKILLLDEATSALDSISEKAVQDALNQASIGRTTIIIAHNLSALRNADVIAVIQSGQVGEFGSHEQLIQNSSGTYAVMVKLQRAYMNDEVLMEAEDTEDGSAFPGHDGTIRVGETPDKSLSRNTSFGLITNQQQEDDSSPNLRQLMSMTAPEWKSTLIGCVGALGYGLIPPLNSFCLGALLAVYFENDHTQIKSQTRIYCFAFLGFAVFTFLTNVIQHYYFGIMGETLTERVRGEIFEKILTFEIEWFDQENNSSGSICARLATDAVMVRTLVTDRLSLLTQAVSSATLAVVLAFMLSWRLALVAIALEPGVIAAVYLREMTMRIMSKKILRAQSESSKLASEAFGNHKTITAFGSQEKVLKLYDRTQVSSKKESNRQSWYAGVGLFISQFLTSALIAVICWYGGKLLFQQKIAYKHLFQIFFILVSTGRVIAETASMTADLSKGTSALKSVFQILQRETKMDPENPDGIKTEKINGEIEFKQVYFIYPARPKQIILRGLDLKIEAAKFVALVGRSGSGKSTIIRLIEGFYDTLSGSIEVDGIDIMQYNLRALRSHIAMVSQEPTLFAGTISDNISYAKQNATEAEIIEASSIANAHEFISSLRDGYETYCGERGVQLSGGQKQRIALARAILKNPAILLLDEATSALDANSEKLVQEALERTMSGRTTLALAHRLSTIQKADKIVVIDKGRVIEEGNHSELLSQGEKGAYYALVKLQQLSVI</sequence>
<keyword evidence="3 10" id="KW-0812">Transmembrane</keyword>
<feature type="transmembrane region" description="Helical" evidence="10">
    <location>
        <begin position="347"/>
        <end position="366"/>
    </location>
</feature>
<evidence type="ECO:0000256" key="3">
    <source>
        <dbReference type="ARBA" id="ARBA00022692"/>
    </source>
</evidence>
<dbReference type="OrthoDB" id="825696at2759"/>
<keyword evidence="9" id="KW-0325">Glycoprotein</keyword>
<evidence type="ECO:0000313" key="14">
    <source>
        <dbReference type="Proteomes" id="UP000657918"/>
    </source>
</evidence>
<dbReference type="InterPro" id="IPR017871">
    <property type="entry name" value="ABC_transporter-like_CS"/>
</dbReference>
<feature type="transmembrane region" description="Helical" evidence="10">
    <location>
        <begin position="929"/>
        <end position="960"/>
    </location>
</feature>
<dbReference type="PROSITE" id="PS50893">
    <property type="entry name" value="ABC_TRANSPORTER_2"/>
    <property type="match status" value="2"/>
</dbReference>
<dbReference type="Proteomes" id="UP000657918">
    <property type="component" value="Unassembled WGS sequence"/>
</dbReference>
<feature type="transmembrane region" description="Helical" evidence="10">
    <location>
        <begin position="245"/>
        <end position="264"/>
    </location>
</feature>
<dbReference type="SUPFAM" id="SSF90123">
    <property type="entry name" value="ABC transporter transmembrane region"/>
    <property type="match status" value="2"/>
</dbReference>
<gene>
    <name evidence="13" type="ORF">SADUNF_Sadunf06G0056000</name>
</gene>
<reference evidence="13 14" key="1">
    <citation type="submission" date="2020-10" db="EMBL/GenBank/DDBJ databases">
        <title>Plant Genome Project.</title>
        <authorList>
            <person name="Zhang R.-G."/>
        </authorList>
    </citation>
    <scope>NUCLEOTIDE SEQUENCE [LARGE SCALE GENOMIC DNA]</scope>
    <source>
        <strain evidence="13">FAFU-HL-1</strain>
        <tissue evidence="13">Leaf</tissue>
    </source>
</reference>
<dbReference type="InterPro" id="IPR003439">
    <property type="entry name" value="ABC_transporter-like_ATP-bd"/>
</dbReference>
<dbReference type="CDD" id="cd18577">
    <property type="entry name" value="ABC_6TM_Pgp_ABCB1_D1_like"/>
    <property type="match status" value="1"/>
</dbReference>
<dbReference type="InterPro" id="IPR027417">
    <property type="entry name" value="P-loop_NTPase"/>
</dbReference>
<dbReference type="Gene3D" id="3.40.50.300">
    <property type="entry name" value="P-loop containing nucleotide triphosphate hydrolases"/>
    <property type="match status" value="3"/>
</dbReference>
<evidence type="ECO:0000256" key="5">
    <source>
        <dbReference type="ARBA" id="ARBA00022741"/>
    </source>
</evidence>
<evidence type="ECO:0000256" key="10">
    <source>
        <dbReference type="SAM" id="Phobius"/>
    </source>
</evidence>
<name>A0A835JXT2_9ROSI</name>
<organism evidence="13 14">
    <name type="scientific">Salix dunnii</name>
    <dbReference type="NCBI Taxonomy" id="1413687"/>
    <lineage>
        <taxon>Eukaryota</taxon>
        <taxon>Viridiplantae</taxon>
        <taxon>Streptophyta</taxon>
        <taxon>Embryophyta</taxon>
        <taxon>Tracheophyta</taxon>
        <taxon>Spermatophyta</taxon>
        <taxon>Magnoliopsida</taxon>
        <taxon>eudicotyledons</taxon>
        <taxon>Gunneridae</taxon>
        <taxon>Pentapetalae</taxon>
        <taxon>rosids</taxon>
        <taxon>fabids</taxon>
        <taxon>Malpighiales</taxon>
        <taxon>Salicaceae</taxon>
        <taxon>Saliceae</taxon>
        <taxon>Salix</taxon>
    </lineage>
</organism>
<evidence type="ECO:0000259" key="11">
    <source>
        <dbReference type="PROSITE" id="PS50893"/>
    </source>
</evidence>
<dbReference type="PANTHER" id="PTHR45136:SF2">
    <property type="entry name" value="ABC TRANSPORTER DOMAIN-CONTAINING PROTEIN"/>
    <property type="match status" value="1"/>
</dbReference>
<comment type="similarity">
    <text evidence="1">Belongs to the ABC transporter superfamily. ABCB family. Multidrug resistance exporter (TC 3.A.1.201) subfamily.</text>
</comment>
<evidence type="ECO:0000259" key="12">
    <source>
        <dbReference type="PROSITE" id="PS50929"/>
    </source>
</evidence>
<feature type="transmembrane region" description="Helical" evidence="10">
    <location>
        <begin position="806"/>
        <end position="828"/>
    </location>
</feature>
<evidence type="ECO:0000256" key="7">
    <source>
        <dbReference type="ARBA" id="ARBA00022989"/>
    </source>
</evidence>
<dbReference type="PROSITE" id="PS50929">
    <property type="entry name" value="ABC_TM1F"/>
    <property type="match status" value="2"/>
</dbReference>
<keyword evidence="5" id="KW-0547">Nucleotide-binding</keyword>
<evidence type="ECO:0000256" key="8">
    <source>
        <dbReference type="ARBA" id="ARBA00023136"/>
    </source>
</evidence>
<evidence type="ECO:0000256" key="2">
    <source>
        <dbReference type="ARBA" id="ARBA00022448"/>
    </source>
</evidence>
<keyword evidence="14" id="KW-1185">Reference proteome</keyword>
<keyword evidence="7 10" id="KW-1133">Transmembrane helix</keyword>
<evidence type="ECO:0000313" key="13">
    <source>
        <dbReference type="EMBL" id="KAF9679832.1"/>
    </source>
</evidence>
<dbReference type="PANTHER" id="PTHR45136">
    <property type="entry name" value="ABC TRANSPORTER DOMAIN-CONTAINING PROTEIN"/>
    <property type="match status" value="1"/>
</dbReference>
<feature type="transmembrane region" description="Helical" evidence="10">
    <location>
        <begin position="1022"/>
        <end position="1047"/>
    </location>
</feature>
<feature type="domain" description="ABC transmembrane type-1" evidence="12">
    <location>
        <begin position="799"/>
        <end position="1086"/>
    </location>
</feature>
<evidence type="ECO:0000256" key="9">
    <source>
        <dbReference type="ARBA" id="ARBA00023180"/>
    </source>
</evidence>
<dbReference type="GO" id="GO:0016020">
    <property type="term" value="C:membrane"/>
    <property type="evidence" value="ECO:0007669"/>
    <property type="project" value="InterPro"/>
</dbReference>
<dbReference type="SMART" id="SM00382">
    <property type="entry name" value="AAA"/>
    <property type="match status" value="2"/>
</dbReference>
<feature type="transmembrane region" description="Helical" evidence="10">
    <location>
        <begin position="35"/>
        <end position="58"/>
    </location>
</feature>
<dbReference type="PROSITE" id="PS00211">
    <property type="entry name" value="ABC_TRANSPORTER_1"/>
    <property type="match status" value="1"/>
</dbReference>
<dbReference type="EMBL" id="JADGMS010000006">
    <property type="protein sequence ID" value="KAF9679832.1"/>
    <property type="molecule type" value="Genomic_DNA"/>
</dbReference>
<keyword evidence="4" id="KW-0677">Repeat</keyword>
<dbReference type="Pfam" id="PF00664">
    <property type="entry name" value="ABC_membrane"/>
    <property type="match status" value="2"/>
</dbReference>
<dbReference type="InterPro" id="IPR036640">
    <property type="entry name" value="ABC1_TM_sf"/>
</dbReference>
<dbReference type="GO" id="GO:0140359">
    <property type="term" value="F:ABC-type transporter activity"/>
    <property type="evidence" value="ECO:0007669"/>
    <property type="project" value="InterPro"/>
</dbReference>
<dbReference type="InterPro" id="IPR011527">
    <property type="entry name" value="ABC1_TM_dom"/>
</dbReference>
<dbReference type="SUPFAM" id="SSF52540">
    <property type="entry name" value="P-loop containing nucleoside triphosphate hydrolases"/>
    <property type="match status" value="2"/>
</dbReference>
<dbReference type="Gene3D" id="1.20.1560.10">
    <property type="entry name" value="ABC transporter type 1, transmembrane domain"/>
    <property type="match status" value="2"/>
</dbReference>
<evidence type="ECO:0000256" key="1">
    <source>
        <dbReference type="ARBA" id="ARBA00007577"/>
    </source>
</evidence>
<feature type="domain" description="ABC transmembrane type-1" evidence="12">
    <location>
        <begin position="199"/>
        <end position="411"/>
    </location>
</feature>
<dbReference type="GO" id="GO:0016887">
    <property type="term" value="F:ATP hydrolysis activity"/>
    <property type="evidence" value="ECO:0007669"/>
    <property type="project" value="InterPro"/>
</dbReference>
<accession>A0A835JXT2</accession>
<feature type="transmembrane region" description="Helical" evidence="10">
    <location>
        <begin position="840"/>
        <end position="863"/>
    </location>
</feature>
<proteinExistence type="inferred from homology"/>
<dbReference type="Pfam" id="PF00005">
    <property type="entry name" value="ABC_tran"/>
    <property type="match status" value="2"/>
</dbReference>